<sequence>MVEEEADLVFSSNKQRETNAGEGGEEGGDGPNGGRYGEVSRVEGDGGVVNTKDAVERRAVVNLIISVMMESVEWRKRRRSGHREYGGCSDYLLRF</sequence>
<keyword evidence="3" id="KW-1185">Reference proteome</keyword>
<comment type="caution">
    <text evidence="2">The sequence shown here is derived from an EMBL/GenBank/DDBJ whole genome shotgun (WGS) entry which is preliminary data.</text>
</comment>
<gene>
    <name evidence="2" type="ORF">Fmac_029762</name>
</gene>
<evidence type="ECO:0000256" key="1">
    <source>
        <dbReference type="SAM" id="MobiDB-lite"/>
    </source>
</evidence>
<name>A0ABD1LBV4_9FABA</name>
<protein>
    <submittedName>
        <fullName evidence="2">Uncharacterized protein</fullName>
    </submittedName>
</protein>
<proteinExistence type="predicted"/>
<accession>A0ABD1LBV4</accession>
<dbReference type="EMBL" id="JBGMDY010000010">
    <property type="protein sequence ID" value="KAL2320793.1"/>
    <property type="molecule type" value="Genomic_DNA"/>
</dbReference>
<feature type="region of interest" description="Disordered" evidence="1">
    <location>
        <begin position="1"/>
        <end position="47"/>
    </location>
</feature>
<dbReference type="AlphaFoldDB" id="A0ABD1LBV4"/>
<reference evidence="2 3" key="1">
    <citation type="submission" date="2024-08" db="EMBL/GenBank/DDBJ databases">
        <title>Insights into the chromosomal genome structure of Flemingia macrophylla.</title>
        <authorList>
            <person name="Ding Y."/>
            <person name="Zhao Y."/>
            <person name="Bi W."/>
            <person name="Wu M."/>
            <person name="Zhao G."/>
            <person name="Gong Y."/>
            <person name="Li W."/>
            <person name="Zhang P."/>
        </authorList>
    </citation>
    <scope>NUCLEOTIDE SEQUENCE [LARGE SCALE GENOMIC DNA]</scope>
    <source>
        <strain evidence="2">DYQJB</strain>
        <tissue evidence="2">Leaf</tissue>
    </source>
</reference>
<evidence type="ECO:0000313" key="3">
    <source>
        <dbReference type="Proteomes" id="UP001603857"/>
    </source>
</evidence>
<organism evidence="2 3">
    <name type="scientific">Flemingia macrophylla</name>
    <dbReference type="NCBI Taxonomy" id="520843"/>
    <lineage>
        <taxon>Eukaryota</taxon>
        <taxon>Viridiplantae</taxon>
        <taxon>Streptophyta</taxon>
        <taxon>Embryophyta</taxon>
        <taxon>Tracheophyta</taxon>
        <taxon>Spermatophyta</taxon>
        <taxon>Magnoliopsida</taxon>
        <taxon>eudicotyledons</taxon>
        <taxon>Gunneridae</taxon>
        <taxon>Pentapetalae</taxon>
        <taxon>rosids</taxon>
        <taxon>fabids</taxon>
        <taxon>Fabales</taxon>
        <taxon>Fabaceae</taxon>
        <taxon>Papilionoideae</taxon>
        <taxon>50 kb inversion clade</taxon>
        <taxon>NPAAA clade</taxon>
        <taxon>indigoferoid/millettioid clade</taxon>
        <taxon>Phaseoleae</taxon>
        <taxon>Flemingia</taxon>
    </lineage>
</organism>
<evidence type="ECO:0000313" key="2">
    <source>
        <dbReference type="EMBL" id="KAL2320793.1"/>
    </source>
</evidence>
<dbReference type="Proteomes" id="UP001603857">
    <property type="component" value="Unassembled WGS sequence"/>
</dbReference>